<name>A0ABR9ZQJ6_9FIRM</name>
<dbReference type="Gene3D" id="1.20.1260.10">
    <property type="match status" value="1"/>
</dbReference>
<comment type="caution">
    <text evidence="2">The sequence shown here is derived from an EMBL/GenBank/DDBJ whole genome shotgun (WGS) entry which is preliminary data.</text>
</comment>
<dbReference type="EMBL" id="JADKNH010000003">
    <property type="protein sequence ID" value="MBF4692738.1"/>
    <property type="molecule type" value="Genomic_DNA"/>
</dbReference>
<proteinExistence type="predicted"/>
<dbReference type="CDD" id="cd01045">
    <property type="entry name" value="Ferritin_like_AB"/>
    <property type="match status" value="1"/>
</dbReference>
<dbReference type="Pfam" id="PF02915">
    <property type="entry name" value="Rubrerythrin"/>
    <property type="match status" value="1"/>
</dbReference>
<organism evidence="2 3">
    <name type="scientific">Fusibacter ferrireducens</name>
    <dbReference type="NCBI Taxonomy" id="2785058"/>
    <lineage>
        <taxon>Bacteria</taxon>
        <taxon>Bacillati</taxon>
        <taxon>Bacillota</taxon>
        <taxon>Clostridia</taxon>
        <taxon>Eubacteriales</taxon>
        <taxon>Eubacteriales Family XII. Incertae Sedis</taxon>
        <taxon>Fusibacter</taxon>
    </lineage>
</organism>
<evidence type="ECO:0000259" key="1">
    <source>
        <dbReference type="Pfam" id="PF02915"/>
    </source>
</evidence>
<dbReference type="InterPro" id="IPR009078">
    <property type="entry name" value="Ferritin-like_SF"/>
</dbReference>
<dbReference type="PANTHER" id="PTHR43865:SF1">
    <property type="entry name" value="RUBRERYTHRIN-RELATED"/>
    <property type="match status" value="1"/>
</dbReference>
<accession>A0ABR9ZQJ6</accession>
<dbReference type="Proteomes" id="UP000614200">
    <property type="component" value="Unassembled WGS sequence"/>
</dbReference>
<dbReference type="InterPro" id="IPR012347">
    <property type="entry name" value="Ferritin-like"/>
</dbReference>
<reference evidence="2 3" key="1">
    <citation type="submission" date="2020-11" db="EMBL/GenBank/DDBJ databases">
        <title>Fusibacter basophilias sp. nov.</title>
        <authorList>
            <person name="Qiu D."/>
        </authorList>
    </citation>
    <scope>NUCLEOTIDE SEQUENCE [LARGE SCALE GENOMIC DNA]</scope>
    <source>
        <strain evidence="2 3">Q10-2</strain>
    </source>
</reference>
<dbReference type="InterPro" id="IPR003251">
    <property type="entry name" value="Rr_diiron-bd_dom"/>
</dbReference>
<protein>
    <submittedName>
        <fullName evidence="2">Ferritin family protein</fullName>
    </submittedName>
</protein>
<dbReference type="InterPro" id="IPR052364">
    <property type="entry name" value="Rubrerythrin"/>
</dbReference>
<dbReference type="SUPFAM" id="SSF47240">
    <property type="entry name" value="Ferritin-like"/>
    <property type="match status" value="1"/>
</dbReference>
<dbReference type="PANTHER" id="PTHR43865">
    <property type="entry name" value="RUBRERYTHRIN-RELATED"/>
    <property type="match status" value="1"/>
</dbReference>
<evidence type="ECO:0000313" key="2">
    <source>
        <dbReference type="EMBL" id="MBF4692738.1"/>
    </source>
</evidence>
<feature type="domain" description="Rubrerythrin diiron-binding" evidence="1">
    <location>
        <begin position="7"/>
        <end position="147"/>
    </location>
</feature>
<gene>
    <name evidence="2" type="ORF">ISU02_06390</name>
</gene>
<sequence>MIGKDIEIFKQAIINEVEGYEFYKMAAYSAENDISKKTFLDLANEELKHIDWLKDALKKLSTDPQDQTTLALLENPPSPDIFKWDNVRIKQASMAVSVFGIGIEMERASVKFYEDAMNNTSFDTAKKIFEVLAKWEKVHLEQFSAEYDRLIKDWWSDQGFEPF</sequence>
<dbReference type="RefSeq" id="WP_194700978.1">
    <property type="nucleotide sequence ID" value="NZ_JADKNH010000003.1"/>
</dbReference>
<keyword evidence="3" id="KW-1185">Reference proteome</keyword>
<evidence type="ECO:0000313" key="3">
    <source>
        <dbReference type="Proteomes" id="UP000614200"/>
    </source>
</evidence>